<comment type="caution">
    <text evidence="10">The sequence shown here is derived from an EMBL/GenBank/DDBJ whole genome shotgun (WGS) entry which is preliminary data.</text>
</comment>
<accession>A0A168AW75</accession>
<reference evidence="10 11" key="1">
    <citation type="journal article" date="2016" name="Genome Biol. Evol.">
        <title>Divergent and convergent evolution of fungal pathogenicity.</title>
        <authorList>
            <person name="Shang Y."/>
            <person name="Xiao G."/>
            <person name="Zheng P."/>
            <person name="Cen K."/>
            <person name="Zhan S."/>
            <person name="Wang C."/>
        </authorList>
    </citation>
    <scope>NUCLEOTIDE SEQUENCE [LARGE SCALE GENOMIC DNA]</scope>
    <source>
        <strain evidence="10 11">ARSEF 7405</strain>
    </source>
</reference>
<proteinExistence type="inferred from homology"/>
<dbReference type="EMBL" id="AZGZ01000006">
    <property type="protein sequence ID" value="KZZ94438.1"/>
    <property type="molecule type" value="Genomic_DNA"/>
</dbReference>
<evidence type="ECO:0000256" key="5">
    <source>
        <dbReference type="ARBA" id="ARBA00022989"/>
    </source>
</evidence>
<feature type="transmembrane region" description="Helical" evidence="9">
    <location>
        <begin position="392"/>
        <end position="409"/>
    </location>
</feature>
<dbReference type="AlphaFoldDB" id="A0A168AW75"/>
<sequence>MGVPQDNKTVISKEIEQDLNSRNSQNAYSSDDDLVAPTEEELHTLRKVAGPISGTGYWLCVVEFAERASYIPSLQAFSNFIQYPLPAGGNGAGAPPRGSELNAGALGKGTQIASALVLLFTFLSYTIPLLGGYIADVHLGRYKTICIGIAIAGLGHIIIVIGALPSVLQAGHGIAPFCVGIIVLSLGSGLFKSNIFPTVIDQIEHHEPYIKTTKKGERVIVDPQATMDRVTVTYYALINLGALFAIGTSYAENRVGFWLAFLFPTIIYLLTPIILAAAYKKTIKKPPSGSVMADACAVIRVAMKRNGWKGLGRAGYLNAARPSVMEVEGYTAANVTWTDGFVEDVSRTLDACLIFVFFPIYSLSDGGIGSVLTNQAGSMTKKGVPDDLLSNFNALSIIIMSPILSYIMYPTLRRFRIEMGPIKKICLGFSLGAISSMISAIVQWKIYQTSPCGHFASTCEQVAPVSLWWQAPSYWIGGTSELFANTTSYELAYALSPHHMKGLVMAVCLFMQAISAAISEACTAALVDPYLIWALAAPAVATAVVIPPMWFMFRKVEKQEFLRSESPEEERGASQQNASSSDELEPGKEFAINTFSGRN</sequence>
<keyword evidence="5 9" id="KW-1133">Transmembrane helix</keyword>
<evidence type="ECO:0000256" key="2">
    <source>
        <dbReference type="ARBA" id="ARBA00005982"/>
    </source>
</evidence>
<feature type="transmembrane region" description="Helical" evidence="9">
    <location>
        <begin position="351"/>
        <end position="372"/>
    </location>
</feature>
<comment type="subcellular location">
    <subcellularLocation>
        <location evidence="1 7">Membrane</location>
        <topology evidence="1 7">Multi-pass membrane protein</topology>
    </subcellularLocation>
</comment>
<dbReference type="InterPro" id="IPR018456">
    <property type="entry name" value="PTR2_symporter_CS"/>
</dbReference>
<dbReference type="InterPro" id="IPR036259">
    <property type="entry name" value="MFS_trans_sf"/>
</dbReference>
<dbReference type="PANTHER" id="PTHR11654">
    <property type="entry name" value="OLIGOPEPTIDE TRANSPORTER-RELATED"/>
    <property type="match status" value="1"/>
</dbReference>
<dbReference type="GO" id="GO:0005886">
    <property type="term" value="C:plasma membrane"/>
    <property type="evidence" value="ECO:0007669"/>
    <property type="project" value="UniProtKB-ARBA"/>
</dbReference>
<evidence type="ECO:0000256" key="3">
    <source>
        <dbReference type="ARBA" id="ARBA00022448"/>
    </source>
</evidence>
<feature type="transmembrane region" description="Helical" evidence="9">
    <location>
        <begin position="232"/>
        <end position="251"/>
    </location>
</feature>
<dbReference type="OrthoDB" id="4207045at2759"/>
<dbReference type="Pfam" id="PF00854">
    <property type="entry name" value="PTR2"/>
    <property type="match status" value="1"/>
</dbReference>
<feature type="transmembrane region" description="Helical" evidence="9">
    <location>
        <begin position="174"/>
        <end position="191"/>
    </location>
</feature>
<evidence type="ECO:0000313" key="11">
    <source>
        <dbReference type="Proteomes" id="UP000242877"/>
    </source>
</evidence>
<evidence type="ECO:0000313" key="10">
    <source>
        <dbReference type="EMBL" id="KZZ94438.1"/>
    </source>
</evidence>
<evidence type="ECO:0000256" key="4">
    <source>
        <dbReference type="ARBA" id="ARBA00022692"/>
    </source>
</evidence>
<protein>
    <submittedName>
        <fullName evidence="10">Oligopeptide transporter</fullName>
    </submittedName>
</protein>
<dbReference type="Proteomes" id="UP000242877">
    <property type="component" value="Unassembled WGS sequence"/>
</dbReference>
<dbReference type="SUPFAM" id="SSF103473">
    <property type="entry name" value="MFS general substrate transporter"/>
    <property type="match status" value="1"/>
</dbReference>
<keyword evidence="3 7" id="KW-0813">Transport</keyword>
<gene>
    <name evidence="10" type="ORF">AAP_01738</name>
</gene>
<dbReference type="FunFam" id="1.20.1250.20:FF:000085">
    <property type="entry name" value="MFS peptide transporter Ptr2"/>
    <property type="match status" value="1"/>
</dbReference>
<keyword evidence="4 7" id="KW-0812">Transmembrane</keyword>
<feature type="transmembrane region" description="Helical" evidence="9">
    <location>
        <begin position="532"/>
        <end position="553"/>
    </location>
</feature>
<keyword evidence="11" id="KW-1185">Reference proteome</keyword>
<feature type="region of interest" description="Disordered" evidence="8">
    <location>
        <begin position="563"/>
        <end position="599"/>
    </location>
</feature>
<name>A0A168AW75_9EURO</name>
<evidence type="ECO:0000256" key="6">
    <source>
        <dbReference type="ARBA" id="ARBA00023136"/>
    </source>
</evidence>
<dbReference type="GO" id="GO:0071916">
    <property type="term" value="F:dipeptide transmembrane transporter activity"/>
    <property type="evidence" value="ECO:0007669"/>
    <property type="project" value="UniProtKB-ARBA"/>
</dbReference>
<evidence type="ECO:0000256" key="1">
    <source>
        <dbReference type="ARBA" id="ARBA00004141"/>
    </source>
</evidence>
<evidence type="ECO:0000256" key="8">
    <source>
        <dbReference type="SAM" id="MobiDB-lite"/>
    </source>
</evidence>
<comment type="similarity">
    <text evidence="2 7">Belongs to the major facilitator superfamily. Proton-dependent oligopeptide transporter (POT/PTR) (TC 2.A.17) family.</text>
</comment>
<evidence type="ECO:0000256" key="7">
    <source>
        <dbReference type="RuleBase" id="RU003755"/>
    </source>
</evidence>
<organism evidence="10 11">
    <name type="scientific">Ascosphaera apis ARSEF 7405</name>
    <dbReference type="NCBI Taxonomy" id="392613"/>
    <lineage>
        <taxon>Eukaryota</taxon>
        <taxon>Fungi</taxon>
        <taxon>Dikarya</taxon>
        <taxon>Ascomycota</taxon>
        <taxon>Pezizomycotina</taxon>
        <taxon>Eurotiomycetes</taxon>
        <taxon>Eurotiomycetidae</taxon>
        <taxon>Onygenales</taxon>
        <taxon>Ascosphaeraceae</taxon>
        <taxon>Ascosphaera</taxon>
    </lineage>
</organism>
<feature type="compositionally biased region" description="Basic and acidic residues" evidence="8">
    <location>
        <begin position="563"/>
        <end position="572"/>
    </location>
</feature>
<dbReference type="VEuPathDB" id="FungiDB:AAP_01738"/>
<dbReference type="Gene3D" id="1.20.1250.20">
    <property type="entry name" value="MFS general substrate transporter like domains"/>
    <property type="match status" value="1"/>
</dbReference>
<evidence type="ECO:0000256" key="9">
    <source>
        <dbReference type="SAM" id="Phobius"/>
    </source>
</evidence>
<feature type="transmembrane region" description="Helical" evidence="9">
    <location>
        <begin position="145"/>
        <end position="168"/>
    </location>
</feature>
<dbReference type="PROSITE" id="PS01023">
    <property type="entry name" value="PTR2_2"/>
    <property type="match status" value="1"/>
</dbReference>
<feature type="transmembrane region" description="Helical" evidence="9">
    <location>
        <begin position="112"/>
        <end position="133"/>
    </location>
</feature>
<feature type="transmembrane region" description="Helical" evidence="9">
    <location>
        <begin position="503"/>
        <end position="526"/>
    </location>
</feature>
<dbReference type="InterPro" id="IPR000109">
    <property type="entry name" value="POT_fam"/>
</dbReference>
<feature type="transmembrane region" description="Helical" evidence="9">
    <location>
        <begin position="257"/>
        <end position="279"/>
    </location>
</feature>
<keyword evidence="6 9" id="KW-0472">Membrane</keyword>